<evidence type="ECO:0000313" key="3">
    <source>
        <dbReference type="Proteomes" id="UP000653454"/>
    </source>
</evidence>
<gene>
    <name evidence="2" type="ORF">PLXY2_LOCUS7774</name>
</gene>
<sequence>MYLELSSPRPQDSVSALKAERAALARSLAAERQRAQAQARAHDARLAELHGVIAELMRRRAQDQSNAGIPEEASDRSAWEVIWPAHDAGLAELHGVIAELMRRRAQDQSNAGIPEEASDRSGNSVHLLQKQDYQLLDQQSAYLSYCNIQACCSILLGSSAG</sequence>
<keyword evidence="1" id="KW-0175">Coiled coil</keyword>
<dbReference type="EMBL" id="CAJHNJ030000028">
    <property type="protein sequence ID" value="CAG9122964.1"/>
    <property type="molecule type" value="Genomic_DNA"/>
</dbReference>
<evidence type="ECO:0000256" key="1">
    <source>
        <dbReference type="SAM" id="Coils"/>
    </source>
</evidence>
<keyword evidence="3" id="KW-1185">Reference proteome</keyword>
<organism evidence="2 3">
    <name type="scientific">Plutella xylostella</name>
    <name type="common">Diamondback moth</name>
    <name type="synonym">Plutella maculipennis</name>
    <dbReference type="NCBI Taxonomy" id="51655"/>
    <lineage>
        <taxon>Eukaryota</taxon>
        <taxon>Metazoa</taxon>
        <taxon>Ecdysozoa</taxon>
        <taxon>Arthropoda</taxon>
        <taxon>Hexapoda</taxon>
        <taxon>Insecta</taxon>
        <taxon>Pterygota</taxon>
        <taxon>Neoptera</taxon>
        <taxon>Endopterygota</taxon>
        <taxon>Lepidoptera</taxon>
        <taxon>Glossata</taxon>
        <taxon>Ditrysia</taxon>
        <taxon>Yponomeutoidea</taxon>
        <taxon>Plutellidae</taxon>
        <taxon>Plutella</taxon>
    </lineage>
</organism>
<comment type="caution">
    <text evidence="2">The sequence shown here is derived from an EMBL/GenBank/DDBJ whole genome shotgun (WGS) entry which is preliminary data.</text>
</comment>
<name>A0A8S4F3J8_PLUXY</name>
<feature type="coiled-coil region" evidence="1">
    <location>
        <begin position="14"/>
        <end position="45"/>
    </location>
</feature>
<protein>
    <submittedName>
        <fullName evidence="2">(diamondback moth) hypothetical protein</fullName>
    </submittedName>
</protein>
<dbReference type="Proteomes" id="UP000653454">
    <property type="component" value="Unassembled WGS sequence"/>
</dbReference>
<accession>A0A8S4F3J8</accession>
<reference evidence="2" key="1">
    <citation type="submission" date="2020-11" db="EMBL/GenBank/DDBJ databases">
        <authorList>
            <person name="Whiteford S."/>
        </authorList>
    </citation>
    <scope>NUCLEOTIDE SEQUENCE</scope>
</reference>
<dbReference type="AlphaFoldDB" id="A0A8S4F3J8"/>
<evidence type="ECO:0000313" key="2">
    <source>
        <dbReference type="EMBL" id="CAG9122964.1"/>
    </source>
</evidence>
<proteinExistence type="predicted"/>